<dbReference type="SMART" id="SM00710">
    <property type="entry name" value="PbH1"/>
    <property type="match status" value="6"/>
</dbReference>
<evidence type="ECO:0000256" key="12">
    <source>
        <dbReference type="SAM" id="MobiDB-lite"/>
    </source>
</evidence>
<name>A0A445EM34_ARAHY</name>
<dbReference type="InterPro" id="IPR012334">
    <property type="entry name" value="Pectin_lyas_fold"/>
</dbReference>
<feature type="domain" description="MORF/ORRM1/DAG-like MORF" evidence="14">
    <location>
        <begin position="704"/>
        <end position="795"/>
    </location>
</feature>
<dbReference type="InterPro" id="IPR037045">
    <property type="entry name" value="S8pro/Inhibitor_I9_sf"/>
</dbReference>
<evidence type="ECO:0000259" key="14">
    <source>
        <dbReference type="Pfam" id="PF21864"/>
    </source>
</evidence>
<dbReference type="GO" id="GO:0016070">
    <property type="term" value="P:RNA metabolic process"/>
    <property type="evidence" value="ECO:0007669"/>
    <property type="project" value="UniProtKB-ARBA"/>
</dbReference>
<dbReference type="Pfam" id="PF21864">
    <property type="entry name" value="MORF_dom"/>
    <property type="match status" value="1"/>
</dbReference>
<dbReference type="GO" id="GO:0005975">
    <property type="term" value="P:carbohydrate metabolic process"/>
    <property type="evidence" value="ECO:0007669"/>
    <property type="project" value="InterPro"/>
</dbReference>
<sequence length="869" mass="95766">MIITKRATIYTLVLIITLFASSCYEANAGPIKTRSKPIGGPDIHAGQDVERDHHVLLPGEKIHNVMDFGAVPDGETDSTQAFMDAWAATRESTVKSRFLVPPGRFLIGEMFLNGPCKFNGPIVMQIDGTVLASTDISEYMNEHWLRIEDHFDLKITGVGTFDGQGHSSWKIVEDCDKKTQGSCVKNPANLYFSNVTNGIVHGVKSVNPKGSHIFVTSSANFRITNVQITAPENSPNTDGIHISHSDNVIVSKTFIGTGDDCIGMIQGSSNIVVEDVTCGPGHGISIGSLGKEEGEAEVKGVHVRNSRLVRTTNGLRIKAWPGHKFPGAASDVFFSNITMEDVRNAIIIDQEYLCPKDCTKQPSLVKIKNVHFIDIRGTTTSATPVNMKCSKLNPCEGIIFRDINFQFGNTLKKLTIPQLNSSCINVKPIFEGIQIPPPCLDLPLMPKLPTAPVTLPVLVPTKPNLPPVPVKLPALKKSTLPKAGTTLKMVKTSVTTKLRAPKKPTPQVPTKSKLPPVHVALKKAPKKLKLQNSRVKKGAPKAKNMRNIRKKRVADGEDGEFRIGMEYSSRNGPTAQGSKRTKRGIQKNITPSLGRSKEQQHPPCHGSGYWRQMAYWNARRILASTLSRALSSSSSAPATISRCRSRLPFALCAAKQTLLVPDCARLHGVRTKSSGSGYSPLNDPSPNWSNRPPKETILLDGCDYEHWLIVMEFPENPKPSEQQMVDAYVKTLAQVLGSEEEAKKKIYSVSTTTYTGFGALISEELSYKVKELPGVLWVLPDSYLDVPNKDYGGDLFVDGKVIPRPQYRYSERQPTRSRPRPRHDRRRETMQVERRDPVQRQDWNQSQGGPMQQSTPMNSQNSPSGGPKC</sequence>
<dbReference type="SUPFAM" id="SSF51126">
    <property type="entry name" value="Pectin lyase-like"/>
    <property type="match status" value="1"/>
</dbReference>
<dbReference type="Pfam" id="PF00295">
    <property type="entry name" value="Glyco_hydro_28"/>
    <property type="match status" value="1"/>
</dbReference>
<feature type="compositionally biased region" description="Polar residues" evidence="12">
    <location>
        <begin position="671"/>
        <end position="690"/>
    </location>
</feature>
<evidence type="ECO:0000256" key="11">
    <source>
        <dbReference type="RuleBase" id="RU361169"/>
    </source>
</evidence>
<dbReference type="PROSITE" id="PS51257">
    <property type="entry name" value="PROKAR_LIPOPROTEIN"/>
    <property type="match status" value="1"/>
</dbReference>
<keyword evidence="8" id="KW-0961">Cell wall biogenesis/degradation</keyword>
<dbReference type="InterPro" id="IPR054059">
    <property type="entry name" value="MORF/ORRM1/DAG-like_MORF"/>
</dbReference>
<evidence type="ECO:0000313" key="15">
    <source>
        <dbReference type="EMBL" id="RYR76422.1"/>
    </source>
</evidence>
<reference evidence="15 16" key="1">
    <citation type="submission" date="2019-01" db="EMBL/GenBank/DDBJ databases">
        <title>Sequencing of cultivated peanut Arachis hypogaea provides insights into genome evolution and oil improvement.</title>
        <authorList>
            <person name="Chen X."/>
        </authorList>
    </citation>
    <scope>NUCLEOTIDE SEQUENCE [LARGE SCALE GENOMIC DNA]</scope>
    <source>
        <strain evidence="16">cv. Fuhuasheng</strain>
        <tissue evidence="15">Leaves</tissue>
    </source>
</reference>
<feature type="chain" id="PRO_5019398724" description="MORF/ORRM1/DAG-like MORF domain-containing protein" evidence="13">
    <location>
        <begin position="29"/>
        <end position="869"/>
    </location>
</feature>
<feature type="region of interest" description="Disordered" evidence="12">
    <location>
        <begin position="670"/>
        <end position="692"/>
    </location>
</feature>
<evidence type="ECO:0000256" key="13">
    <source>
        <dbReference type="SAM" id="SignalP"/>
    </source>
</evidence>
<accession>A0A445EM34</accession>
<evidence type="ECO:0000256" key="9">
    <source>
        <dbReference type="ARBA" id="ARBA00061096"/>
    </source>
</evidence>
<evidence type="ECO:0000256" key="5">
    <source>
        <dbReference type="ARBA" id="ARBA00022801"/>
    </source>
</evidence>
<organism evidence="15 16">
    <name type="scientific">Arachis hypogaea</name>
    <name type="common">Peanut</name>
    <dbReference type="NCBI Taxonomy" id="3818"/>
    <lineage>
        <taxon>Eukaryota</taxon>
        <taxon>Viridiplantae</taxon>
        <taxon>Streptophyta</taxon>
        <taxon>Embryophyta</taxon>
        <taxon>Tracheophyta</taxon>
        <taxon>Spermatophyta</taxon>
        <taxon>Magnoliopsida</taxon>
        <taxon>eudicotyledons</taxon>
        <taxon>Gunneridae</taxon>
        <taxon>Pentapetalae</taxon>
        <taxon>rosids</taxon>
        <taxon>fabids</taxon>
        <taxon>Fabales</taxon>
        <taxon>Fabaceae</taxon>
        <taxon>Papilionoideae</taxon>
        <taxon>50 kb inversion clade</taxon>
        <taxon>dalbergioids sensu lato</taxon>
        <taxon>Dalbergieae</taxon>
        <taxon>Pterocarpus clade</taxon>
        <taxon>Arachis</taxon>
    </lineage>
</organism>
<evidence type="ECO:0000256" key="8">
    <source>
        <dbReference type="ARBA" id="ARBA00023316"/>
    </source>
</evidence>
<evidence type="ECO:0000256" key="7">
    <source>
        <dbReference type="ARBA" id="ARBA00023295"/>
    </source>
</evidence>
<dbReference type="FunFam" id="3.30.70.80:FF:000001">
    <property type="entry name" value="Multiple organellar RNA editing factor"/>
    <property type="match status" value="1"/>
</dbReference>
<feature type="active site" evidence="10">
    <location>
        <position position="282"/>
    </location>
</feature>
<keyword evidence="3" id="KW-0134">Cell wall</keyword>
<dbReference type="Proteomes" id="UP000289738">
    <property type="component" value="Chromosome A01"/>
</dbReference>
<evidence type="ECO:0000256" key="1">
    <source>
        <dbReference type="ARBA" id="ARBA00004191"/>
    </source>
</evidence>
<dbReference type="AlphaFoldDB" id="A0A445EM34"/>
<dbReference type="FunFam" id="2.160.20.10:FF:000004">
    <property type="entry name" value="Pectin lyase-like superfamily protein"/>
    <property type="match status" value="1"/>
</dbReference>
<proteinExistence type="inferred from homology"/>
<dbReference type="GO" id="GO:0071555">
    <property type="term" value="P:cell wall organization"/>
    <property type="evidence" value="ECO:0007669"/>
    <property type="project" value="UniProtKB-KW"/>
</dbReference>
<dbReference type="Gene3D" id="2.160.20.10">
    <property type="entry name" value="Single-stranded right-handed beta-helix, Pectin lyase-like"/>
    <property type="match status" value="1"/>
</dbReference>
<comment type="subcellular location">
    <subcellularLocation>
        <location evidence="1">Secreted</location>
        <location evidence="1">Cell wall</location>
    </subcellularLocation>
</comment>
<dbReference type="InterPro" id="IPR006626">
    <property type="entry name" value="PbH1"/>
</dbReference>
<keyword evidence="6" id="KW-0809">Transit peptide</keyword>
<keyword evidence="16" id="KW-1185">Reference proteome</keyword>
<feature type="compositionally biased region" description="Basic and acidic residues" evidence="12">
    <location>
        <begin position="826"/>
        <end position="839"/>
    </location>
</feature>
<dbReference type="InterPro" id="IPR000743">
    <property type="entry name" value="Glyco_hydro_28"/>
</dbReference>
<feature type="compositionally biased region" description="Basic residues" evidence="12">
    <location>
        <begin position="815"/>
        <end position="825"/>
    </location>
</feature>
<dbReference type="GO" id="GO:0004650">
    <property type="term" value="F:polygalacturonase activity"/>
    <property type="evidence" value="ECO:0007669"/>
    <property type="project" value="InterPro"/>
</dbReference>
<evidence type="ECO:0000256" key="10">
    <source>
        <dbReference type="PROSITE-ProRule" id="PRU10052"/>
    </source>
</evidence>
<gene>
    <name evidence="15" type="ORF">Ahy_A01g001011</name>
</gene>
<evidence type="ECO:0000256" key="2">
    <source>
        <dbReference type="ARBA" id="ARBA00008834"/>
    </source>
</evidence>
<protein>
    <recommendedName>
        <fullName evidence="14">MORF/ORRM1/DAG-like MORF domain-containing protein</fullName>
    </recommendedName>
</protein>
<keyword evidence="7 11" id="KW-0326">Glycosidase</keyword>
<evidence type="ECO:0000256" key="6">
    <source>
        <dbReference type="ARBA" id="ARBA00022946"/>
    </source>
</evidence>
<keyword evidence="4" id="KW-0964">Secreted</keyword>
<keyword evidence="5 11" id="KW-0378">Hydrolase</keyword>
<feature type="compositionally biased region" description="Polar residues" evidence="12">
    <location>
        <begin position="841"/>
        <end position="869"/>
    </location>
</feature>
<comment type="similarity">
    <text evidence="9">Belongs to the MORF family.</text>
</comment>
<comment type="caution">
    <text evidence="15">The sequence shown here is derived from an EMBL/GenBank/DDBJ whole genome shotgun (WGS) entry which is preliminary data.</text>
</comment>
<feature type="region of interest" description="Disordered" evidence="12">
    <location>
        <begin position="806"/>
        <end position="869"/>
    </location>
</feature>
<dbReference type="GO" id="GO:0042803">
    <property type="term" value="F:protein homodimerization activity"/>
    <property type="evidence" value="ECO:0007669"/>
    <property type="project" value="UniProtKB-ARBA"/>
</dbReference>
<feature type="compositionally biased region" description="Polar residues" evidence="12">
    <location>
        <begin position="568"/>
        <end position="578"/>
    </location>
</feature>
<dbReference type="EMBL" id="SDMP01000001">
    <property type="protein sequence ID" value="RYR76422.1"/>
    <property type="molecule type" value="Genomic_DNA"/>
</dbReference>
<evidence type="ECO:0000256" key="3">
    <source>
        <dbReference type="ARBA" id="ARBA00022512"/>
    </source>
</evidence>
<evidence type="ECO:0000313" key="16">
    <source>
        <dbReference type="Proteomes" id="UP000289738"/>
    </source>
</evidence>
<comment type="similarity">
    <text evidence="2 11">Belongs to the glycosyl hydrolase 28 family.</text>
</comment>
<feature type="signal peptide" evidence="13">
    <location>
        <begin position="1"/>
        <end position="28"/>
    </location>
</feature>
<dbReference type="PANTHER" id="PTHR31375">
    <property type="match status" value="1"/>
</dbReference>
<evidence type="ECO:0000256" key="4">
    <source>
        <dbReference type="ARBA" id="ARBA00022525"/>
    </source>
</evidence>
<feature type="region of interest" description="Disordered" evidence="12">
    <location>
        <begin position="564"/>
        <end position="604"/>
    </location>
</feature>
<dbReference type="STRING" id="3818.A0A445EM34"/>
<keyword evidence="13" id="KW-0732">Signal</keyword>
<dbReference type="PROSITE" id="PS00502">
    <property type="entry name" value="POLYGALACTURONASE"/>
    <property type="match status" value="1"/>
</dbReference>
<dbReference type="InterPro" id="IPR011050">
    <property type="entry name" value="Pectin_lyase_fold/virulence"/>
</dbReference>
<dbReference type="Gene3D" id="3.30.70.80">
    <property type="entry name" value="Peptidase S8 propeptide/proteinase inhibitor I9"/>
    <property type="match status" value="1"/>
</dbReference>